<dbReference type="AlphaFoldDB" id="A0A382W537"/>
<sequence length="58" mass="6679">MLKSLVSYIHDSGCSSEAEQYVANVQVRISKFLARSKTRETFSLYVNQLYDKLSVLFN</sequence>
<organism evidence="1">
    <name type="scientific">marine metagenome</name>
    <dbReference type="NCBI Taxonomy" id="408172"/>
    <lineage>
        <taxon>unclassified sequences</taxon>
        <taxon>metagenomes</taxon>
        <taxon>ecological metagenomes</taxon>
    </lineage>
</organism>
<protein>
    <submittedName>
        <fullName evidence="1">Uncharacterized protein</fullName>
    </submittedName>
</protein>
<gene>
    <name evidence="1" type="ORF">METZ01_LOCUS406683</name>
</gene>
<accession>A0A382W537</accession>
<reference evidence="1" key="1">
    <citation type="submission" date="2018-05" db="EMBL/GenBank/DDBJ databases">
        <authorList>
            <person name="Lanie J.A."/>
            <person name="Ng W.-L."/>
            <person name="Kazmierczak K.M."/>
            <person name="Andrzejewski T.M."/>
            <person name="Davidsen T.M."/>
            <person name="Wayne K.J."/>
            <person name="Tettelin H."/>
            <person name="Glass J.I."/>
            <person name="Rusch D."/>
            <person name="Podicherti R."/>
            <person name="Tsui H.-C.T."/>
            <person name="Winkler M.E."/>
        </authorList>
    </citation>
    <scope>NUCLEOTIDE SEQUENCE</scope>
</reference>
<proteinExistence type="predicted"/>
<evidence type="ECO:0000313" key="1">
    <source>
        <dbReference type="EMBL" id="SVD53829.1"/>
    </source>
</evidence>
<name>A0A382W537_9ZZZZ</name>
<dbReference type="EMBL" id="UINC01157054">
    <property type="protein sequence ID" value="SVD53829.1"/>
    <property type="molecule type" value="Genomic_DNA"/>
</dbReference>